<evidence type="ECO:0000256" key="3">
    <source>
        <dbReference type="ARBA" id="ARBA00022722"/>
    </source>
</evidence>
<gene>
    <name evidence="9" type="ORF">EV211_12112</name>
</gene>
<keyword evidence="3" id="KW-0540">Nuclease</keyword>
<evidence type="ECO:0000256" key="4">
    <source>
        <dbReference type="ARBA" id="ARBA00022801"/>
    </source>
</evidence>
<evidence type="ECO:0000256" key="5">
    <source>
        <dbReference type="ARBA" id="ARBA00022839"/>
    </source>
</evidence>
<organism evidence="9 10">
    <name type="scientific">Aminicella lysinilytica</name>
    <dbReference type="NCBI Taxonomy" id="433323"/>
    <lineage>
        <taxon>Bacteria</taxon>
        <taxon>Bacillati</taxon>
        <taxon>Bacillota</taxon>
        <taxon>Clostridia</taxon>
        <taxon>Peptostreptococcales</taxon>
        <taxon>Anaerovoracaceae</taxon>
        <taxon>Aminicella</taxon>
    </lineage>
</organism>
<dbReference type="InterPro" id="IPR001667">
    <property type="entry name" value="DDH_dom"/>
</dbReference>
<dbReference type="InterPro" id="IPR041122">
    <property type="entry name" value="RecJ_OB"/>
</dbReference>
<dbReference type="PANTHER" id="PTHR30255">
    <property type="entry name" value="SINGLE-STRANDED-DNA-SPECIFIC EXONUCLEASE RECJ"/>
    <property type="match status" value="1"/>
</dbReference>
<evidence type="ECO:0000259" key="8">
    <source>
        <dbReference type="Pfam" id="PF17768"/>
    </source>
</evidence>
<dbReference type="Gene3D" id="3.90.1640.30">
    <property type="match status" value="1"/>
</dbReference>
<dbReference type="GO" id="GO:0006310">
    <property type="term" value="P:DNA recombination"/>
    <property type="evidence" value="ECO:0007669"/>
    <property type="project" value="InterPro"/>
</dbReference>
<dbReference type="InterPro" id="IPR003156">
    <property type="entry name" value="DHHA1_dom"/>
</dbReference>
<dbReference type="OrthoDB" id="9809852at2"/>
<evidence type="ECO:0000256" key="2">
    <source>
        <dbReference type="ARBA" id="ARBA00019841"/>
    </source>
</evidence>
<sequence>MELKQKFVELLNKRGITSEEDIREYLSDKPQKTYDPFLLLNMEAGVDLILSAIEADEKICIYGDYDADGITSTVIMLEVLGNLTKRLMYYIPSRFDEGYGMNRAAVEKIHDKGVDLIITVDCGSVSCDEVDYARSLGMEVLVTDHHTITDKKASGLVINPTQKECPYPFKYLAGCGVAFKVAQAIVAETGLPKSILTRTLDLVGIGTIGDIVPLVGENRTLAKYGLRAINTSARENLGALIEATGLHPGHITAENVSFVIVPHLNAAGRMDHASKAVEMLMEKDQARVRELAMELSRCNSERKHVQEGIYKECTAIIDEKFKDSKFLVIDLPDAHEGVTGIVAGKIKDRYYRPAIIVTPTGDGCLKGTGRSIDGVNIYDMLKDNEDLFLRFGGHAAACGFTMKEENLLKLRDNLNDAAGRIYEERPETFDRDLSPELRLEPADIDLELMSDFDKLEPCGCANTKPLVAVSGNVANYSRMGNQNQYMRLTLRMDGGITLPCVDFRNADSLETMIQAEPDEVFDFMGYLSARTWKENTTIQMTVEDAQVSLKD</sequence>
<dbReference type="Pfam" id="PF01368">
    <property type="entry name" value="DHH"/>
    <property type="match status" value="1"/>
</dbReference>
<name>A0A4R6Q1C3_9FIRM</name>
<dbReference type="GO" id="GO:0006281">
    <property type="term" value="P:DNA repair"/>
    <property type="evidence" value="ECO:0007669"/>
    <property type="project" value="InterPro"/>
</dbReference>
<dbReference type="EMBL" id="SNXO01000021">
    <property type="protein sequence ID" value="TDP54560.1"/>
    <property type="molecule type" value="Genomic_DNA"/>
</dbReference>
<dbReference type="InterPro" id="IPR051673">
    <property type="entry name" value="SSDNA_exonuclease_RecJ"/>
</dbReference>
<comment type="caution">
    <text evidence="9">The sequence shown here is derived from an EMBL/GenBank/DDBJ whole genome shotgun (WGS) entry which is preliminary data.</text>
</comment>
<dbReference type="GO" id="GO:0003676">
    <property type="term" value="F:nucleic acid binding"/>
    <property type="evidence" value="ECO:0007669"/>
    <property type="project" value="InterPro"/>
</dbReference>
<evidence type="ECO:0000256" key="1">
    <source>
        <dbReference type="ARBA" id="ARBA00005915"/>
    </source>
</evidence>
<dbReference type="Gene3D" id="3.10.310.30">
    <property type="match status" value="1"/>
</dbReference>
<feature type="domain" description="RecJ OB" evidence="8">
    <location>
        <begin position="438"/>
        <end position="544"/>
    </location>
</feature>
<dbReference type="PANTHER" id="PTHR30255:SF2">
    <property type="entry name" value="SINGLE-STRANDED-DNA-SPECIFIC EXONUCLEASE RECJ"/>
    <property type="match status" value="1"/>
</dbReference>
<accession>A0A4R6Q1C3</accession>
<evidence type="ECO:0000313" key="9">
    <source>
        <dbReference type="EMBL" id="TDP54560.1"/>
    </source>
</evidence>
<dbReference type="Pfam" id="PF17768">
    <property type="entry name" value="RecJ_OB"/>
    <property type="match status" value="1"/>
</dbReference>
<evidence type="ECO:0000313" key="10">
    <source>
        <dbReference type="Proteomes" id="UP000295500"/>
    </source>
</evidence>
<evidence type="ECO:0000259" key="7">
    <source>
        <dbReference type="Pfam" id="PF02272"/>
    </source>
</evidence>
<dbReference type="NCBIfam" id="TIGR00644">
    <property type="entry name" value="recJ"/>
    <property type="match status" value="1"/>
</dbReference>
<keyword evidence="10" id="KW-1185">Reference proteome</keyword>
<protein>
    <recommendedName>
        <fullName evidence="2">Single-stranded-DNA-specific exonuclease RecJ</fullName>
    </recommendedName>
</protein>
<keyword evidence="5 9" id="KW-0269">Exonuclease</keyword>
<reference evidence="9 10" key="1">
    <citation type="submission" date="2019-03" db="EMBL/GenBank/DDBJ databases">
        <title>Genomic Encyclopedia of Type Strains, Phase IV (KMG-IV): sequencing the most valuable type-strain genomes for metagenomic binning, comparative biology and taxonomic classification.</title>
        <authorList>
            <person name="Goeker M."/>
        </authorList>
    </citation>
    <scope>NUCLEOTIDE SEQUENCE [LARGE SCALE GENOMIC DNA]</scope>
    <source>
        <strain evidence="9 10">DSM 28287</strain>
    </source>
</reference>
<dbReference type="GO" id="GO:0008409">
    <property type="term" value="F:5'-3' exonuclease activity"/>
    <property type="evidence" value="ECO:0007669"/>
    <property type="project" value="InterPro"/>
</dbReference>
<dbReference type="Pfam" id="PF02272">
    <property type="entry name" value="DHHA1"/>
    <property type="match status" value="1"/>
</dbReference>
<feature type="domain" description="DHHA1" evidence="7">
    <location>
        <begin position="324"/>
        <end position="417"/>
    </location>
</feature>
<keyword evidence="4" id="KW-0378">Hydrolase</keyword>
<dbReference type="InterPro" id="IPR038763">
    <property type="entry name" value="DHH_sf"/>
</dbReference>
<dbReference type="RefSeq" id="WP_133528626.1">
    <property type="nucleotide sequence ID" value="NZ_SNXO01000021.1"/>
</dbReference>
<comment type="similarity">
    <text evidence="1">Belongs to the RecJ family.</text>
</comment>
<dbReference type="AlphaFoldDB" id="A0A4R6Q1C3"/>
<proteinExistence type="inferred from homology"/>
<dbReference type="SUPFAM" id="SSF64182">
    <property type="entry name" value="DHH phosphoesterases"/>
    <property type="match status" value="1"/>
</dbReference>
<feature type="domain" description="DDH" evidence="6">
    <location>
        <begin position="58"/>
        <end position="207"/>
    </location>
</feature>
<dbReference type="InterPro" id="IPR004610">
    <property type="entry name" value="RecJ"/>
</dbReference>
<evidence type="ECO:0000259" key="6">
    <source>
        <dbReference type="Pfam" id="PF01368"/>
    </source>
</evidence>
<dbReference type="Proteomes" id="UP000295500">
    <property type="component" value="Unassembled WGS sequence"/>
</dbReference>